<keyword evidence="3" id="KW-0805">Transcription regulation</keyword>
<dbReference type="PANTHER" id="PTHR48111">
    <property type="entry name" value="REGULATOR OF RPOS"/>
    <property type="match status" value="1"/>
</dbReference>
<evidence type="ECO:0000313" key="9">
    <source>
        <dbReference type="Proteomes" id="UP000031671"/>
    </source>
</evidence>
<comment type="caution">
    <text evidence="8">The sequence shown here is derived from an EMBL/GenBank/DDBJ whole genome shotgun (WGS) entry which is preliminary data.</text>
</comment>
<evidence type="ECO:0000256" key="2">
    <source>
        <dbReference type="ARBA" id="ARBA00023012"/>
    </source>
</evidence>
<dbReference type="GO" id="GO:0000156">
    <property type="term" value="F:phosphorelay response regulator activity"/>
    <property type="evidence" value="ECO:0007669"/>
    <property type="project" value="TreeGrafter"/>
</dbReference>
<dbReference type="Gene3D" id="3.30.70.270">
    <property type="match status" value="1"/>
</dbReference>
<keyword evidence="9" id="KW-1185">Reference proteome</keyword>
<accession>A0A0B8P3V7</accession>
<dbReference type="PANTHER" id="PTHR48111:SF1">
    <property type="entry name" value="TWO-COMPONENT RESPONSE REGULATOR ORR33"/>
    <property type="match status" value="1"/>
</dbReference>
<dbReference type="Pfam" id="PF00072">
    <property type="entry name" value="Response_reg"/>
    <property type="match status" value="1"/>
</dbReference>
<dbReference type="SMART" id="SM00448">
    <property type="entry name" value="REC"/>
    <property type="match status" value="1"/>
</dbReference>
<dbReference type="Gene3D" id="3.40.50.2300">
    <property type="match status" value="1"/>
</dbReference>
<dbReference type="InterPro" id="IPR029787">
    <property type="entry name" value="Nucleotide_cyclase"/>
</dbReference>
<dbReference type="GO" id="GO:0006355">
    <property type="term" value="P:regulation of DNA-templated transcription"/>
    <property type="evidence" value="ECO:0007669"/>
    <property type="project" value="TreeGrafter"/>
</dbReference>
<dbReference type="GO" id="GO:0032993">
    <property type="term" value="C:protein-DNA complex"/>
    <property type="evidence" value="ECO:0007669"/>
    <property type="project" value="TreeGrafter"/>
</dbReference>
<evidence type="ECO:0000256" key="4">
    <source>
        <dbReference type="ARBA" id="ARBA00023125"/>
    </source>
</evidence>
<keyword evidence="1 6" id="KW-0597">Phosphoprotein</keyword>
<keyword evidence="5" id="KW-0804">Transcription</keyword>
<proteinExistence type="predicted"/>
<keyword evidence="2" id="KW-0902">Two-component regulatory system</keyword>
<dbReference type="PROSITE" id="PS50110">
    <property type="entry name" value="RESPONSE_REGULATORY"/>
    <property type="match status" value="1"/>
</dbReference>
<dbReference type="Pfam" id="PF00990">
    <property type="entry name" value="GGDEF"/>
    <property type="match status" value="1"/>
</dbReference>
<gene>
    <name evidence="8" type="ORF">JCM19231_5760</name>
</gene>
<feature type="modified residue" description="4-aspartylphosphate" evidence="6">
    <location>
        <position position="52"/>
    </location>
</feature>
<dbReference type="InterPro" id="IPR039420">
    <property type="entry name" value="WalR-like"/>
</dbReference>
<evidence type="ECO:0000256" key="6">
    <source>
        <dbReference type="PROSITE-ProRule" id="PRU00169"/>
    </source>
</evidence>
<dbReference type="GO" id="GO:0000976">
    <property type="term" value="F:transcription cis-regulatory region binding"/>
    <property type="evidence" value="ECO:0007669"/>
    <property type="project" value="TreeGrafter"/>
</dbReference>
<dbReference type="InterPro" id="IPR001789">
    <property type="entry name" value="Sig_transdc_resp-reg_receiver"/>
</dbReference>
<protein>
    <submittedName>
        <fullName evidence="8">Two-component hybrid sensor and regulator</fullName>
    </submittedName>
</protein>
<evidence type="ECO:0000259" key="7">
    <source>
        <dbReference type="PROSITE" id="PS50110"/>
    </source>
</evidence>
<dbReference type="EMBL" id="BBRZ01000061">
    <property type="protein sequence ID" value="GAM57684.1"/>
    <property type="molecule type" value="Genomic_DNA"/>
</dbReference>
<keyword evidence="4" id="KW-0238">DNA-binding</keyword>
<evidence type="ECO:0000256" key="3">
    <source>
        <dbReference type="ARBA" id="ARBA00023015"/>
    </source>
</evidence>
<reference evidence="8 9" key="1">
    <citation type="submission" date="2015-01" db="EMBL/GenBank/DDBJ databases">
        <title>Vibrio sp. C1 JCM 19231 whole genome shotgun sequence.</title>
        <authorList>
            <person name="Sawabe T."/>
            <person name="Meirelles P."/>
            <person name="Feng G."/>
            <person name="Sayaka M."/>
            <person name="Hattori M."/>
            <person name="Ohkuma M."/>
        </authorList>
    </citation>
    <scope>NUCLEOTIDE SEQUENCE [LARGE SCALE GENOMIC DNA]</scope>
    <source>
        <strain evidence="9">JCM 19231</strain>
    </source>
</reference>
<evidence type="ECO:0000313" key="8">
    <source>
        <dbReference type="EMBL" id="GAM57684.1"/>
    </source>
</evidence>
<organism evidence="8 9">
    <name type="scientific">Vibrio ishigakensis</name>
    <dbReference type="NCBI Taxonomy" id="1481914"/>
    <lineage>
        <taxon>Bacteria</taxon>
        <taxon>Pseudomonadati</taxon>
        <taxon>Pseudomonadota</taxon>
        <taxon>Gammaproteobacteria</taxon>
        <taxon>Vibrionales</taxon>
        <taxon>Vibrionaceae</taxon>
        <taxon>Vibrio</taxon>
    </lineage>
</organism>
<evidence type="ECO:0000256" key="5">
    <source>
        <dbReference type="ARBA" id="ARBA00023163"/>
    </source>
</evidence>
<dbReference type="Proteomes" id="UP000031671">
    <property type="component" value="Unassembled WGS sequence"/>
</dbReference>
<feature type="domain" description="Response regulatory" evidence="7">
    <location>
        <begin position="2"/>
        <end position="119"/>
    </location>
</feature>
<dbReference type="SUPFAM" id="SSF52172">
    <property type="entry name" value="CheY-like"/>
    <property type="match status" value="1"/>
</dbReference>
<reference evidence="8 9" key="2">
    <citation type="submission" date="2015-01" db="EMBL/GenBank/DDBJ databases">
        <authorList>
            <consortium name="NBRP consortium"/>
            <person name="Sawabe T."/>
            <person name="Meirelles P."/>
            <person name="Feng G."/>
            <person name="Sayaka M."/>
            <person name="Hattori M."/>
            <person name="Ohkuma M."/>
        </authorList>
    </citation>
    <scope>NUCLEOTIDE SEQUENCE [LARGE SCALE GENOMIC DNA]</scope>
    <source>
        <strain evidence="9">JCM 19231</strain>
    </source>
</reference>
<sequence>MKVLVIDDDVVDREAISRALRKYPDLQIEHAENSVSALIALECSEFDCILLDYLLPDCNGIELLTQINQISESRLPPVIMLTGQGNEKVAVEAMKFGVHDYITKDDFTSDTIYKVINQAIKQRQDADKQQQLQRDIEQASLRDPITGLGNQYLFNNDFDLAVNKYRANGRAFSVITIRLTNSEQLLQEHGDKVYETGLKIFANRLRLIATPIITIVSTTATSTEYYPTSTKTIRR</sequence>
<dbReference type="AlphaFoldDB" id="A0A0B8P3V7"/>
<dbReference type="SUPFAM" id="SSF55073">
    <property type="entry name" value="Nucleotide cyclase"/>
    <property type="match status" value="1"/>
</dbReference>
<name>A0A0B8P3V7_9VIBR</name>
<dbReference type="InterPro" id="IPR000160">
    <property type="entry name" value="GGDEF_dom"/>
</dbReference>
<evidence type="ECO:0000256" key="1">
    <source>
        <dbReference type="ARBA" id="ARBA00022553"/>
    </source>
</evidence>
<dbReference type="GO" id="GO:0005829">
    <property type="term" value="C:cytosol"/>
    <property type="evidence" value="ECO:0007669"/>
    <property type="project" value="TreeGrafter"/>
</dbReference>
<dbReference type="InterPro" id="IPR011006">
    <property type="entry name" value="CheY-like_superfamily"/>
</dbReference>
<dbReference type="InterPro" id="IPR043128">
    <property type="entry name" value="Rev_trsase/Diguanyl_cyclase"/>
</dbReference>